<protein>
    <submittedName>
        <fullName evidence="1">Uncharacterized protein</fullName>
    </submittedName>
</protein>
<dbReference type="AlphaFoldDB" id="A0A015SW92"/>
<organism evidence="1 2">
    <name type="scientific">Bacteroides fragilis str. 3988T(B)14</name>
    <dbReference type="NCBI Taxonomy" id="1339315"/>
    <lineage>
        <taxon>Bacteria</taxon>
        <taxon>Pseudomonadati</taxon>
        <taxon>Bacteroidota</taxon>
        <taxon>Bacteroidia</taxon>
        <taxon>Bacteroidales</taxon>
        <taxon>Bacteroidaceae</taxon>
        <taxon>Bacteroides</taxon>
    </lineage>
</organism>
<name>A0A015SW92_BACFG</name>
<dbReference type="Proteomes" id="UP000020529">
    <property type="component" value="Unassembled WGS sequence"/>
</dbReference>
<proteinExistence type="predicted"/>
<gene>
    <name evidence="1" type="ORF">M124_1664</name>
</gene>
<evidence type="ECO:0000313" key="2">
    <source>
        <dbReference type="Proteomes" id="UP000020529"/>
    </source>
</evidence>
<sequence>MMINPSTFYYFFKSFHSISKQRNKKGNKNRIVLAAFMFYTKLM</sequence>
<dbReference type="PATRIC" id="fig|1339315.3.peg.2429"/>
<comment type="caution">
    <text evidence="1">The sequence shown here is derived from an EMBL/GenBank/DDBJ whole genome shotgun (WGS) entry which is preliminary data.</text>
</comment>
<reference evidence="1 2" key="1">
    <citation type="submission" date="2014-02" db="EMBL/GenBank/DDBJ databases">
        <authorList>
            <person name="Sears C."/>
            <person name="Carroll K."/>
            <person name="Sack B.R."/>
            <person name="Qadri F."/>
            <person name="Myers L.L."/>
            <person name="Chung G.-T."/>
            <person name="Escheverria P."/>
            <person name="Fraser C.M."/>
            <person name="Sadzewicz L."/>
            <person name="Shefchek K.A."/>
            <person name="Tallon L."/>
            <person name="Das S.P."/>
            <person name="Daugherty S."/>
            <person name="Mongodin E.F."/>
        </authorList>
    </citation>
    <scope>NUCLEOTIDE SEQUENCE [LARGE SCALE GENOMIC DNA]</scope>
    <source>
        <strain evidence="2">3988T(B)14</strain>
    </source>
</reference>
<evidence type="ECO:0000313" key="1">
    <source>
        <dbReference type="EMBL" id="EXY74532.1"/>
    </source>
</evidence>
<dbReference type="EMBL" id="JGCY01000285">
    <property type="protein sequence ID" value="EXY74532.1"/>
    <property type="molecule type" value="Genomic_DNA"/>
</dbReference>
<accession>A0A015SW92</accession>